<reference evidence="2 3" key="1">
    <citation type="submission" date="2024-07" db="EMBL/GenBank/DDBJ databases">
        <title>Chromosome-level genome assembly of the water stick insect Ranatra chinensis (Heteroptera: Nepidae).</title>
        <authorList>
            <person name="Liu X."/>
        </authorList>
    </citation>
    <scope>NUCLEOTIDE SEQUENCE [LARGE SCALE GENOMIC DNA]</scope>
    <source>
        <strain evidence="2">Cailab_2021Rc</strain>
        <tissue evidence="2">Muscle</tissue>
    </source>
</reference>
<dbReference type="EMBL" id="JBFDAA010000006">
    <property type="protein sequence ID" value="KAL1131221.1"/>
    <property type="molecule type" value="Genomic_DNA"/>
</dbReference>
<comment type="caution">
    <text evidence="2">The sequence shown here is derived from an EMBL/GenBank/DDBJ whole genome shotgun (WGS) entry which is preliminary data.</text>
</comment>
<sequence length="331" mass="35923">MLEQGVNRKSVSPFCNPLWVVPKPAASDVTGTQFYSQAGGGGGSVESPVYRYADVRAFLGALEQPLSRRRGVEASAGVGTAALPSVPGSLRLGRLSQPPIAPSAEFRPGILDLKAGFHQICMHPGDIEKTGFQFERGKDEYLRMPFGLKTAPTTFQRLMDEFLEGLDPDVIEIYMDDIIVFSKSAEEHGVHPGQLLERLREFGLKALEKKSSFFQDKLKFMGHTVSARGVVTNDAKVEAEVSGEDGPQAARVGGPAEGKLSTLRRIMKRRQRIGLRRHHGEAQQLSWECTLAAAGGPVNGKRAGGYSASRQICTVLTVTIERTASDDDVLT</sequence>
<feature type="domain" description="Reverse transcriptase" evidence="1">
    <location>
        <begin position="1"/>
        <end position="225"/>
    </location>
</feature>
<accession>A0ABD0YIV7</accession>
<dbReference type="Gene3D" id="3.10.10.10">
    <property type="entry name" value="HIV Type 1 Reverse Transcriptase, subunit A, domain 1"/>
    <property type="match status" value="1"/>
</dbReference>
<dbReference type="SUPFAM" id="SSF56672">
    <property type="entry name" value="DNA/RNA polymerases"/>
    <property type="match status" value="1"/>
</dbReference>
<dbReference type="InterPro" id="IPR043128">
    <property type="entry name" value="Rev_trsase/Diguanyl_cyclase"/>
</dbReference>
<evidence type="ECO:0000313" key="2">
    <source>
        <dbReference type="EMBL" id="KAL1131221.1"/>
    </source>
</evidence>
<dbReference type="Gene3D" id="3.30.70.270">
    <property type="match status" value="1"/>
</dbReference>
<dbReference type="CDD" id="cd01647">
    <property type="entry name" value="RT_LTR"/>
    <property type="match status" value="1"/>
</dbReference>
<dbReference type="GO" id="GO:0071897">
    <property type="term" value="P:DNA biosynthetic process"/>
    <property type="evidence" value="ECO:0007669"/>
    <property type="project" value="UniProtKB-ARBA"/>
</dbReference>
<dbReference type="InterPro" id="IPR000477">
    <property type="entry name" value="RT_dom"/>
</dbReference>
<dbReference type="FunFam" id="3.30.70.270:FF:000003">
    <property type="entry name" value="Transposon Ty3-G Gag-Pol polyprotein"/>
    <property type="match status" value="1"/>
</dbReference>
<proteinExistence type="predicted"/>
<dbReference type="InterPro" id="IPR043502">
    <property type="entry name" value="DNA/RNA_pol_sf"/>
</dbReference>
<name>A0ABD0YIV7_9HEMI</name>
<dbReference type="PANTHER" id="PTHR24559:SF435">
    <property type="entry name" value="RIBONUCLEASE H"/>
    <property type="match status" value="1"/>
</dbReference>
<dbReference type="AlphaFoldDB" id="A0ABD0YIV7"/>
<dbReference type="Proteomes" id="UP001558652">
    <property type="component" value="Unassembled WGS sequence"/>
</dbReference>
<keyword evidence="3" id="KW-1185">Reference proteome</keyword>
<dbReference type="PANTHER" id="PTHR24559">
    <property type="entry name" value="TRANSPOSON TY3-I GAG-POL POLYPROTEIN"/>
    <property type="match status" value="1"/>
</dbReference>
<gene>
    <name evidence="2" type="ORF">AAG570_010839</name>
</gene>
<protein>
    <recommendedName>
        <fullName evidence="1">Reverse transcriptase domain-containing protein</fullName>
    </recommendedName>
</protein>
<evidence type="ECO:0000259" key="1">
    <source>
        <dbReference type="PROSITE" id="PS50878"/>
    </source>
</evidence>
<evidence type="ECO:0000313" key="3">
    <source>
        <dbReference type="Proteomes" id="UP001558652"/>
    </source>
</evidence>
<dbReference type="PROSITE" id="PS50878">
    <property type="entry name" value="RT_POL"/>
    <property type="match status" value="1"/>
</dbReference>
<dbReference type="InterPro" id="IPR053134">
    <property type="entry name" value="RNA-dir_DNA_polymerase"/>
</dbReference>
<organism evidence="2 3">
    <name type="scientific">Ranatra chinensis</name>
    <dbReference type="NCBI Taxonomy" id="642074"/>
    <lineage>
        <taxon>Eukaryota</taxon>
        <taxon>Metazoa</taxon>
        <taxon>Ecdysozoa</taxon>
        <taxon>Arthropoda</taxon>
        <taxon>Hexapoda</taxon>
        <taxon>Insecta</taxon>
        <taxon>Pterygota</taxon>
        <taxon>Neoptera</taxon>
        <taxon>Paraneoptera</taxon>
        <taxon>Hemiptera</taxon>
        <taxon>Heteroptera</taxon>
        <taxon>Panheteroptera</taxon>
        <taxon>Nepomorpha</taxon>
        <taxon>Nepidae</taxon>
        <taxon>Ranatrinae</taxon>
        <taxon>Ranatra</taxon>
    </lineage>
</organism>
<dbReference type="Pfam" id="PF00078">
    <property type="entry name" value="RVT_1"/>
    <property type="match status" value="1"/>
</dbReference>